<evidence type="ECO:0000313" key="2">
    <source>
        <dbReference type="Proteomes" id="UP001562425"/>
    </source>
</evidence>
<sequence>NYISCSCRPDSY</sequence>
<proteinExistence type="predicted"/>
<dbReference type="EMBL" id="JBEHCU010012727">
    <property type="protein sequence ID" value="KAL1375164.1"/>
    <property type="molecule type" value="Genomic_DNA"/>
</dbReference>
<reference evidence="1 2" key="1">
    <citation type="submission" date="2024-05" db="EMBL/GenBank/DDBJ databases">
        <title>Culex pipiens pipiens assembly and annotation.</title>
        <authorList>
            <person name="Alout H."/>
            <person name="Durand T."/>
        </authorList>
    </citation>
    <scope>NUCLEOTIDE SEQUENCE [LARGE SCALE GENOMIC DNA]</scope>
    <source>
        <strain evidence="1">HA-2024</strain>
        <tissue evidence="1">Whole body</tissue>
    </source>
</reference>
<keyword evidence="2" id="KW-1185">Reference proteome</keyword>
<gene>
    <name evidence="1" type="ORF">pipiens_017654</name>
</gene>
<organism evidence="1 2">
    <name type="scientific">Culex pipiens pipiens</name>
    <name type="common">Northern house mosquito</name>
    <dbReference type="NCBI Taxonomy" id="38569"/>
    <lineage>
        <taxon>Eukaryota</taxon>
        <taxon>Metazoa</taxon>
        <taxon>Ecdysozoa</taxon>
        <taxon>Arthropoda</taxon>
        <taxon>Hexapoda</taxon>
        <taxon>Insecta</taxon>
        <taxon>Pterygota</taxon>
        <taxon>Neoptera</taxon>
        <taxon>Endopterygota</taxon>
        <taxon>Diptera</taxon>
        <taxon>Nematocera</taxon>
        <taxon>Culicoidea</taxon>
        <taxon>Culicidae</taxon>
        <taxon>Culicinae</taxon>
        <taxon>Culicini</taxon>
        <taxon>Culex</taxon>
        <taxon>Culex</taxon>
    </lineage>
</organism>
<dbReference type="Proteomes" id="UP001562425">
    <property type="component" value="Unassembled WGS sequence"/>
</dbReference>
<feature type="non-terminal residue" evidence="1">
    <location>
        <position position="1"/>
    </location>
</feature>
<evidence type="ECO:0000313" key="1">
    <source>
        <dbReference type="EMBL" id="KAL1375164.1"/>
    </source>
</evidence>
<accession>A0ABD1CFL1</accession>
<protein>
    <submittedName>
        <fullName evidence="1">Uncharacterized protein</fullName>
    </submittedName>
</protein>
<comment type="caution">
    <text evidence="1">The sequence shown here is derived from an EMBL/GenBank/DDBJ whole genome shotgun (WGS) entry which is preliminary data.</text>
</comment>
<name>A0ABD1CFL1_CULPP</name>